<evidence type="ECO:0000313" key="2">
    <source>
        <dbReference type="Proteomes" id="UP000256562"/>
    </source>
</evidence>
<dbReference type="PANTHER" id="PTHR18901">
    <property type="entry name" value="2-DEOXYGLUCOSE-6-PHOSPHATE PHOSPHATASE 2"/>
    <property type="match status" value="1"/>
</dbReference>
<dbReference type="KEGG" id="sfq:C7J90_05510"/>
<dbReference type="InterPro" id="IPR023198">
    <property type="entry name" value="PGP-like_dom2"/>
</dbReference>
<protein>
    <submittedName>
        <fullName evidence="1">HAD family hydrolase</fullName>
    </submittedName>
</protein>
<proteinExistence type="predicted"/>
<dbReference type="EMBL" id="QKXQ01000051">
    <property type="protein sequence ID" value="REI00551.1"/>
    <property type="molecule type" value="Genomic_DNA"/>
</dbReference>
<dbReference type="NCBIfam" id="TIGR01549">
    <property type="entry name" value="HAD-SF-IA-v1"/>
    <property type="match status" value="1"/>
</dbReference>
<reference evidence="1 2" key="1">
    <citation type="journal article" date="2018" name="Vet. Microbiol.">
        <title>Characterisation of Staphylococcus felis isolated from cats using whole genome sequencing.</title>
        <authorList>
            <person name="Worthing K."/>
            <person name="Pang S."/>
            <person name="Trott D.J."/>
            <person name="Abraham S."/>
            <person name="Coombs G.W."/>
            <person name="Jordan D."/>
            <person name="McIntyre L."/>
            <person name="Davies M.R."/>
            <person name="Norris J."/>
        </authorList>
    </citation>
    <scope>NUCLEOTIDE SEQUENCE [LARGE SCALE GENOMIC DNA]</scope>
    <source>
        <strain evidence="1 2">F9</strain>
    </source>
</reference>
<dbReference type="InterPro" id="IPR041492">
    <property type="entry name" value="HAD_2"/>
</dbReference>
<dbReference type="GeneID" id="48057675"/>
<sequence>MYRAVIFDFDGTVIDTEQHLFEIINQNLTKEGHEPVAIDFFRSNIGGRALPLHHHLMDLVGEARVLEIYHEHHTTAADLSLRPGVLELIQSLHQRHIPIGIASSSSRDNVKALVQKLDLEKYISVIKGREDVEEVKPAPDLYLAAVQALHFNPTHCLAIEDSIKGATAAINAGLDVIVNTNLMTEVSDFSDLPLIAQDIDLTTVMKTYFNG</sequence>
<dbReference type="OrthoDB" id="9797743at2"/>
<accession>A0A2K3ZBS1</accession>
<dbReference type="InterPro" id="IPR006439">
    <property type="entry name" value="HAD-SF_hydro_IA"/>
</dbReference>
<keyword evidence="1" id="KW-0378">Hydrolase</keyword>
<dbReference type="RefSeq" id="WP_103209334.1">
    <property type="nucleotide sequence ID" value="NZ_CP027770.1"/>
</dbReference>
<evidence type="ECO:0000313" key="1">
    <source>
        <dbReference type="EMBL" id="REI00551.1"/>
    </source>
</evidence>
<dbReference type="Pfam" id="PF13419">
    <property type="entry name" value="HAD_2"/>
    <property type="match status" value="1"/>
</dbReference>
<dbReference type="SUPFAM" id="SSF56784">
    <property type="entry name" value="HAD-like"/>
    <property type="match status" value="1"/>
</dbReference>
<dbReference type="Gene3D" id="1.10.150.240">
    <property type="entry name" value="Putative phosphatase, domain 2"/>
    <property type="match status" value="1"/>
</dbReference>
<dbReference type="Proteomes" id="UP000256562">
    <property type="component" value="Unassembled WGS sequence"/>
</dbReference>
<dbReference type="Gene3D" id="3.40.50.1000">
    <property type="entry name" value="HAD superfamily/HAD-like"/>
    <property type="match status" value="1"/>
</dbReference>
<dbReference type="SFLD" id="SFLDS00003">
    <property type="entry name" value="Haloacid_Dehalogenase"/>
    <property type="match status" value="1"/>
</dbReference>
<dbReference type="SFLD" id="SFLDG01129">
    <property type="entry name" value="C1.5:_HAD__Beta-PGM__Phosphata"/>
    <property type="match status" value="1"/>
</dbReference>
<dbReference type="NCBIfam" id="TIGR01509">
    <property type="entry name" value="HAD-SF-IA-v3"/>
    <property type="match status" value="1"/>
</dbReference>
<name>A0A2K3ZBS1_9STAP</name>
<dbReference type="AlphaFoldDB" id="A0A2K3ZBS1"/>
<comment type="caution">
    <text evidence="1">The sequence shown here is derived from an EMBL/GenBank/DDBJ whole genome shotgun (WGS) entry which is preliminary data.</text>
</comment>
<organism evidence="1 2">
    <name type="scientific">Staphylococcus felis</name>
    <dbReference type="NCBI Taxonomy" id="46127"/>
    <lineage>
        <taxon>Bacteria</taxon>
        <taxon>Bacillati</taxon>
        <taxon>Bacillota</taxon>
        <taxon>Bacilli</taxon>
        <taxon>Bacillales</taxon>
        <taxon>Staphylococcaceae</taxon>
        <taxon>Staphylococcus</taxon>
    </lineage>
</organism>
<dbReference type="InterPro" id="IPR023214">
    <property type="entry name" value="HAD_sf"/>
</dbReference>
<dbReference type="GO" id="GO:0016787">
    <property type="term" value="F:hydrolase activity"/>
    <property type="evidence" value="ECO:0007669"/>
    <property type="project" value="UniProtKB-KW"/>
</dbReference>
<dbReference type="PANTHER" id="PTHR18901:SF38">
    <property type="entry name" value="PSEUDOURIDINE-5'-PHOSPHATASE"/>
    <property type="match status" value="1"/>
</dbReference>
<dbReference type="InterPro" id="IPR036412">
    <property type="entry name" value="HAD-like_sf"/>
</dbReference>
<gene>
    <name evidence="1" type="ORF">DOS83_01265</name>
</gene>